<comment type="caution">
    <text evidence="2">The sequence shown here is derived from an EMBL/GenBank/DDBJ whole genome shotgun (WGS) entry which is preliminary data.</text>
</comment>
<protein>
    <recommendedName>
        <fullName evidence="4">WxL domain surface cell wall-binding</fullName>
    </recommendedName>
</protein>
<dbReference type="RefSeq" id="WP_310285803.1">
    <property type="nucleotide sequence ID" value="NZ_BAAASX010000002.1"/>
</dbReference>
<evidence type="ECO:0000313" key="2">
    <source>
        <dbReference type="EMBL" id="GAA2323922.1"/>
    </source>
</evidence>
<feature type="chain" id="PRO_5046413815" description="WxL domain surface cell wall-binding" evidence="1">
    <location>
        <begin position="25"/>
        <end position="177"/>
    </location>
</feature>
<reference evidence="3" key="1">
    <citation type="journal article" date="2019" name="Int. J. Syst. Evol. Microbiol.">
        <title>The Global Catalogue of Microorganisms (GCM) 10K type strain sequencing project: providing services to taxonomists for standard genome sequencing and annotation.</title>
        <authorList>
            <consortium name="The Broad Institute Genomics Platform"/>
            <consortium name="The Broad Institute Genome Sequencing Center for Infectious Disease"/>
            <person name="Wu L."/>
            <person name="Ma J."/>
        </authorList>
    </citation>
    <scope>NUCLEOTIDE SEQUENCE [LARGE SCALE GENOMIC DNA]</scope>
    <source>
        <strain evidence="3">JCM 6238</strain>
    </source>
</reference>
<proteinExistence type="predicted"/>
<feature type="signal peptide" evidence="1">
    <location>
        <begin position="1"/>
        <end position="24"/>
    </location>
</feature>
<keyword evidence="1" id="KW-0732">Signal</keyword>
<sequence>MRPRLLLTAAAAVLLFLVAAPVAAQNTTVTLTVQAGSLAISVPGAADLGTADPGVTRSGQIGTVTVTDQRAALTASWTASVASTAFTTGGATASETIPNTAVSYWSGPATATTGVGTFTPGQATAANAVVLSQQRTAFSLTVGVGSNTASWNPTLAVAVPASAVVGTYTGTVTHTVL</sequence>
<name>A0ABP5S5G9_9ACTN</name>
<evidence type="ECO:0000313" key="3">
    <source>
        <dbReference type="Proteomes" id="UP001501584"/>
    </source>
</evidence>
<evidence type="ECO:0000256" key="1">
    <source>
        <dbReference type="SAM" id="SignalP"/>
    </source>
</evidence>
<evidence type="ECO:0008006" key="4">
    <source>
        <dbReference type="Google" id="ProtNLM"/>
    </source>
</evidence>
<gene>
    <name evidence="2" type="ORF">GCM10010403_12570</name>
</gene>
<keyword evidence="3" id="KW-1185">Reference proteome</keyword>
<organism evidence="2 3">
    <name type="scientific">Glycomyces rutgersensis</name>
    <dbReference type="NCBI Taxonomy" id="58115"/>
    <lineage>
        <taxon>Bacteria</taxon>
        <taxon>Bacillati</taxon>
        <taxon>Actinomycetota</taxon>
        <taxon>Actinomycetes</taxon>
        <taxon>Glycomycetales</taxon>
        <taxon>Glycomycetaceae</taxon>
        <taxon>Glycomyces</taxon>
    </lineage>
</organism>
<dbReference type="EMBL" id="BAAASX010000002">
    <property type="protein sequence ID" value="GAA2323922.1"/>
    <property type="molecule type" value="Genomic_DNA"/>
</dbReference>
<accession>A0ABP5S5G9</accession>
<dbReference type="Proteomes" id="UP001501584">
    <property type="component" value="Unassembled WGS sequence"/>
</dbReference>